<dbReference type="EMBL" id="SNRW01024824">
    <property type="protein sequence ID" value="KAA6361970.1"/>
    <property type="molecule type" value="Genomic_DNA"/>
</dbReference>
<dbReference type="Proteomes" id="UP000324800">
    <property type="component" value="Unassembled WGS sequence"/>
</dbReference>
<organism evidence="2 3">
    <name type="scientific">Streblomastix strix</name>
    <dbReference type="NCBI Taxonomy" id="222440"/>
    <lineage>
        <taxon>Eukaryota</taxon>
        <taxon>Metamonada</taxon>
        <taxon>Preaxostyla</taxon>
        <taxon>Oxymonadida</taxon>
        <taxon>Streblomastigidae</taxon>
        <taxon>Streblomastix</taxon>
    </lineage>
</organism>
<protein>
    <submittedName>
        <fullName evidence="2">Uncharacterized protein</fullName>
    </submittedName>
</protein>
<evidence type="ECO:0000313" key="3">
    <source>
        <dbReference type="Proteomes" id="UP000324800"/>
    </source>
</evidence>
<feature type="region of interest" description="Disordered" evidence="1">
    <location>
        <begin position="1"/>
        <end position="26"/>
    </location>
</feature>
<name>A0A5J4TVB6_9EUKA</name>
<feature type="compositionally biased region" description="Polar residues" evidence="1">
    <location>
        <begin position="7"/>
        <end position="26"/>
    </location>
</feature>
<feature type="region of interest" description="Disordered" evidence="1">
    <location>
        <begin position="521"/>
        <end position="543"/>
    </location>
</feature>
<comment type="caution">
    <text evidence="2">The sequence shown here is derived from an EMBL/GenBank/DDBJ whole genome shotgun (WGS) entry which is preliminary data.</text>
</comment>
<feature type="compositionally biased region" description="Low complexity" evidence="1">
    <location>
        <begin position="353"/>
        <end position="362"/>
    </location>
</feature>
<gene>
    <name evidence="2" type="ORF">EZS28_042503</name>
</gene>
<accession>A0A5J4TVB6</accession>
<evidence type="ECO:0000256" key="1">
    <source>
        <dbReference type="SAM" id="MobiDB-lite"/>
    </source>
</evidence>
<dbReference type="AlphaFoldDB" id="A0A5J4TVB6"/>
<feature type="region of interest" description="Disordered" evidence="1">
    <location>
        <begin position="326"/>
        <end position="378"/>
    </location>
</feature>
<sequence>MNVDSVPPSTQGQHAFTQSMYDASSQQHDMIHDQNLITAGNYRDNNQRTGKMLESNFHSTETGRRMEKDPGRNTLEQRDNTFTFLDAGSGGRQNDNLTTGLVDQTRPEVSIPPSDSLRTTQTLSSIRSGESVLQIQENALWDPTLTNIFHGSNESNPSRSENDMGSANNQLFGRYSPITPGLMDLETTNNPFDGNIRTVQSKNLAQEMRAGTETRDSVLRLDLEFSNNGTIYAGRSKIDELRFIQEISKDNFGQSCDQSQISGSNNWNFKFSQNTVQGGFPLSDAPIYSTNMSSERTWMVWDDEITDASTARDVLVDQQDIRKQETFFDKEHSSGDSSYGCSLPGLGSDSGTENGRSSSSIESLEERGSAMDQLSQGNGGHFLRSSVFRNTLRTIGNEGNSDKIGRLFDSIQSQKTEGSTTTSIWSQESIQNNSTFGSISMDSTRSRSDQLHSRFSEQIGQLGGLQYKPTTFVNSIYVVEPREHTGFIRKPIQCDYTSLRINRSEELICTMDRSIQPYMGEQNPLDPPTYPNDILDFNDTQTI</sequence>
<proteinExistence type="predicted"/>
<reference evidence="2 3" key="1">
    <citation type="submission" date="2019-03" db="EMBL/GenBank/DDBJ databases">
        <title>Single cell metagenomics reveals metabolic interactions within the superorganism composed of flagellate Streblomastix strix and complex community of Bacteroidetes bacteria on its surface.</title>
        <authorList>
            <person name="Treitli S.C."/>
            <person name="Kolisko M."/>
            <person name="Husnik F."/>
            <person name="Keeling P."/>
            <person name="Hampl V."/>
        </authorList>
    </citation>
    <scope>NUCLEOTIDE SEQUENCE [LARGE SCALE GENOMIC DNA]</scope>
    <source>
        <strain evidence="2">ST1C</strain>
    </source>
</reference>
<evidence type="ECO:0000313" key="2">
    <source>
        <dbReference type="EMBL" id="KAA6361970.1"/>
    </source>
</evidence>
<feature type="non-terminal residue" evidence="2">
    <location>
        <position position="543"/>
    </location>
</feature>